<dbReference type="InterPro" id="IPR001613">
    <property type="entry name" value="Flavin_amine_oxidase"/>
</dbReference>
<evidence type="ECO:0000256" key="2">
    <source>
        <dbReference type="ARBA" id="ARBA00023002"/>
    </source>
</evidence>
<evidence type="ECO:0000313" key="7">
    <source>
        <dbReference type="EMBL" id="EPQ50455.1"/>
    </source>
</evidence>
<comment type="cofactor">
    <cofactor evidence="1 4">
        <name>FAD</name>
        <dbReference type="ChEBI" id="CHEBI:57692"/>
    </cofactor>
</comment>
<dbReference type="HOGENOM" id="CLU_004498_6_1_1"/>
<reference evidence="7 8" key="1">
    <citation type="journal article" date="2012" name="Science">
        <title>The Paleozoic origin of enzymatic lignin decomposition reconstructed from 31 fungal genomes.</title>
        <authorList>
            <person name="Floudas D."/>
            <person name="Binder M."/>
            <person name="Riley R."/>
            <person name="Barry K."/>
            <person name="Blanchette R.A."/>
            <person name="Henrissat B."/>
            <person name="Martinez A.T."/>
            <person name="Otillar R."/>
            <person name="Spatafora J.W."/>
            <person name="Yadav J.S."/>
            <person name="Aerts A."/>
            <person name="Benoit I."/>
            <person name="Boyd A."/>
            <person name="Carlson A."/>
            <person name="Copeland A."/>
            <person name="Coutinho P.M."/>
            <person name="de Vries R.P."/>
            <person name="Ferreira P."/>
            <person name="Findley K."/>
            <person name="Foster B."/>
            <person name="Gaskell J."/>
            <person name="Glotzer D."/>
            <person name="Gorecki P."/>
            <person name="Heitman J."/>
            <person name="Hesse C."/>
            <person name="Hori C."/>
            <person name="Igarashi K."/>
            <person name="Jurgens J.A."/>
            <person name="Kallen N."/>
            <person name="Kersten P."/>
            <person name="Kohler A."/>
            <person name="Kuees U."/>
            <person name="Kumar T.K.A."/>
            <person name="Kuo A."/>
            <person name="LaButti K."/>
            <person name="Larrondo L.F."/>
            <person name="Lindquist E."/>
            <person name="Ling A."/>
            <person name="Lombard V."/>
            <person name="Lucas S."/>
            <person name="Lundell T."/>
            <person name="Martin R."/>
            <person name="McLaughlin D.J."/>
            <person name="Morgenstern I."/>
            <person name="Morin E."/>
            <person name="Murat C."/>
            <person name="Nagy L.G."/>
            <person name="Nolan M."/>
            <person name="Ohm R.A."/>
            <person name="Patyshakuliyeva A."/>
            <person name="Rokas A."/>
            <person name="Ruiz-Duenas F.J."/>
            <person name="Sabat G."/>
            <person name="Salamov A."/>
            <person name="Samejima M."/>
            <person name="Schmutz J."/>
            <person name="Slot J.C."/>
            <person name="St John F."/>
            <person name="Stenlid J."/>
            <person name="Sun H."/>
            <person name="Sun S."/>
            <person name="Syed K."/>
            <person name="Tsang A."/>
            <person name="Wiebenga A."/>
            <person name="Young D."/>
            <person name="Pisabarro A."/>
            <person name="Eastwood D.C."/>
            <person name="Martin F."/>
            <person name="Cullen D."/>
            <person name="Grigoriev I.V."/>
            <person name="Hibbett D.S."/>
        </authorList>
    </citation>
    <scope>NUCLEOTIDE SEQUENCE [LARGE SCALE GENOMIC DNA]</scope>
    <source>
        <strain evidence="7 8">ATCC 11539</strain>
    </source>
</reference>
<dbReference type="GeneID" id="19306733"/>
<feature type="chain" id="PRO_5004544182" description="Amine oxidase" evidence="5">
    <location>
        <begin position="21"/>
        <end position="503"/>
    </location>
</feature>
<dbReference type="Gene3D" id="3.50.50.60">
    <property type="entry name" value="FAD/NAD(P)-binding domain"/>
    <property type="match status" value="1"/>
</dbReference>
<keyword evidence="5" id="KW-0732">Signal</keyword>
<dbReference type="AlphaFoldDB" id="S7R7Y0"/>
<keyword evidence="4" id="KW-0285">Flavoprotein</keyword>
<dbReference type="GO" id="GO:0016491">
    <property type="term" value="F:oxidoreductase activity"/>
    <property type="evidence" value="ECO:0007669"/>
    <property type="project" value="UniProtKB-KW"/>
</dbReference>
<dbReference type="OMA" id="EAQAVDW"/>
<dbReference type="Gene3D" id="3.90.660.10">
    <property type="match status" value="1"/>
</dbReference>
<evidence type="ECO:0000259" key="6">
    <source>
        <dbReference type="Pfam" id="PF01593"/>
    </source>
</evidence>
<dbReference type="Proteomes" id="UP000030669">
    <property type="component" value="Unassembled WGS sequence"/>
</dbReference>
<evidence type="ECO:0000256" key="5">
    <source>
        <dbReference type="SAM" id="SignalP"/>
    </source>
</evidence>
<organism evidence="7 8">
    <name type="scientific">Gloeophyllum trabeum (strain ATCC 11539 / FP-39264 / Madison 617)</name>
    <name type="common">Brown rot fungus</name>
    <dbReference type="NCBI Taxonomy" id="670483"/>
    <lineage>
        <taxon>Eukaryota</taxon>
        <taxon>Fungi</taxon>
        <taxon>Dikarya</taxon>
        <taxon>Basidiomycota</taxon>
        <taxon>Agaricomycotina</taxon>
        <taxon>Agaricomycetes</taxon>
        <taxon>Gloeophyllales</taxon>
        <taxon>Gloeophyllaceae</taxon>
        <taxon>Gloeophyllum</taxon>
    </lineage>
</organism>
<evidence type="ECO:0000256" key="3">
    <source>
        <dbReference type="PIRSR" id="PIRSR601613-1"/>
    </source>
</evidence>
<dbReference type="PANTHER" id="PTHR10742:SF313">
    <property type="entry name" value="AMINE OXIDASE"/>
    <property type="match status" value="1"/>
</dbReference>
<feature type="binding site" evidence="3">
    <location>
        <begin position="63"/>
        <end position="64"/>
    </location>
    <ligand>
        <name>FAD</name>
        <dbReference type="ChEBI" id="CHEBI:57692"/>
    </ligand>
</feature>
<dbReference type="KEGG" id="gtr:GLOTRDRAFT_50424"/>
<feature type="signal peptide" evidence="5">
    <location>
        <begin position="1"/>
        <end position="20"/>
    </location>
</feature>
<keyword evidence="8" id="KW-1185">Reference proteome</keyword>
<sequence>MHVCLPLLTLLSLALSLTHALPAPPPSPKTNATVLILGGGVAGVTAARTLSQLSPSTSFLVIEARGELGGRLQSHTMGSYTVERGANWVHGTQTRDFERVNPIWEMVKRWGVRTMYSDYYGSMTTYDETGPAPFLPLLNASLAAYAALVTHACPPASSTSSECTSDSSARDGYESLGFHPETPAEKAVEYYTFDWEYADRPEKTSWWASGLSNNHTYEPSAGGFSPTNHLSVDPRGFKHFILAEAQSFLDPAQVRLNSMVKEIRLKDERVEVVLESGEVLTGEYALCTFSLGVLQAGDVRWDERLIPHGGWKEKALAGMDMATFTKIFLQFEEKFWFDTEFALYAGQERGYYPVWQSLDHPKLYPGSGILFVTVTGDFARRVDAMSEKDVKREVLEVLGRMYPNVTIPEPIAFHIPHWLSDPLFRGSYSNWPATFTRSQHAALRAKVGGKKGKVWFAGEHTSEQWFGFLHGAYYEGLAVSEEMVRCIRGWEGCIDVRYFAEVL</sequence>
<dbReference type="Pfam" id="PF01593">
    <property type="entry name" value="Amino_oxidase"/>
    <property type="match status" value="1"/>
</dbReference>
<accession>S7R7Y0</accession>
<dbReference type="InterPro" id="IPR036188">
    <property type="entry name" value="FAD/NAD-bd_sf"/>
</dbReference>
<dbReference type="PANTHER" id="PTHR10742">
    <property type="entry name" value="FLAVIN MONOAMINE OXIDASE"/>
    <property type="match status" value="1"/>
</dbReference>
<keyword evidence="2 4" id="KW-0560">Oxidoreductase</keyword>
<dbReference type="SUPFAM" id="SSF51905">
    <property type="entry name" value="FAD/NAD(P)-binding domain"/>
    <property type="match status" value="1"/>
</dbReference>
<evidence type="ECO:0000313" key="8">
    <source>
        <dbReference type="Proteomes" id="UP000030669"/>
    </source>
</evidence>
<dbReference type="STRING" id="670483.S7R7Y0"/>
<comment type="similarity">
    <text evidence="4">Belongs to the flavin monoamine oxidase family.</text>
</comment>
<dbReference type="SUPFAM" id="SSF54373">
    <property type="entry name" value="FAD-linked reductases, C-terminal domain"/>
    <property type="match status" value="1"/>
</dbReference>
<feature type="binding site" evidence="3">
    <location>
        <position position="260"/>
    </location>
    <ligand>
        <name>FAD</name>
        <dbReference type="ChEBI" id="CHEBI:57692"/>
    </ligand>
</feature>
<dbReference type="RefSeq" id="XP_007870994.1">
    <property type="nucleotide sequence ID" value="XM_007872803.1"/>
</dbReference>
<dbReference type="GO" id="GO:0006598">
    <property type="term" value="P:polyamine catabolic process"/>
    <property type="evidence" value="ECO:0007669"/>
    <property type="project" value="TreeGrafter"/>
</dbReference>
<dbReference type="InterPro" id="IPR002937">
    <property type="entry name" value="Amino_oxidase"/>
</dbReference>
<dbReference type="OrthoDB" id="5046242at2759"/>
<name>S7R7Y0_GLOTA</name>
<gene>
    <name evidence="7" type="ORF">GLOTRDRAFT_50424</name>
</gene>
<evidence type="ECO:0000256" key="4">
    <source>
        <dbReference type="RuleBase" id="RU362067"/>
    </source>
</evidence>
<dbReference type="EMBL" id="KB469315">
    <property type="protein sequence ID" value="EPQ50455.1"/>
    <property type="molecule type" value="Genomic_DNA"/>
</dbReference>
<dbReference type="PRINTS" id="PR00757">
    <property type="entry name" value="AMINEOXDASEF"/>
</dbReference>
<evidence type="ECO:0000256" key="1">
    <source>
        <dbReference type="ARBA" id="ARBA00001974"/>
    </source>
</evidence>
<dbReference type="eggNOG" id="KOG0029">
    <property type="taxonomic scope" value="Eukaryota"/>
</dbReference>
<keyword evidence="4" id="KW-0274">FAD</keyword>
<dbReference type="EC" id="1.4.3.-" evidence="4"/>
<proteinExistence type="inferred from homology"/>
<protein>
    <recommendedName>
        <fullName evidence="4">Amine oxidase</fullName>
        <ecNumber evidence="4">1.4.3.-</ecNumber>
    </recommendedName>
</protein>
<dbReference type="InterPro" id="IPR050281">
    <property type="entry name" value="Flavin_monoamine_oxidase"/>
</dbReference>
<feature type="domain" description="Amine oxidase" evidence="6">
    <location>
        <begin position="41"/>
        <end position="483"/>
    </location>
</feature>